<proteinExistence type="predicted"/>
<dbReference type="Proteomes" id="UP000807342">
    <property type="component" value="Unassembled WGS sequence"/>
</dbReference>
<gene>
    <name evidence="1" type="ORF">P691DRAFT_759057</name>
</gene>
<name>A0A9P5XGN3_9AGAR</name>
<evidence type="ECO:0000313" key="2">
    <source>
        <dbReference type="Proteomes" id="UP000807342"/>
    </source>
</evidence>
<keyword evidence="2" id="KW-1185">Reference proteome</keyword>
<dbReference type="EMBL" id="MU151130">
    <property type="protein sequence ID" value="KAF9449456.1"/>
    <property type="molecule type" value="Genomic_DNA"/>
</dbReference>
<protein>
    <submittedName>
        <fullName evidence="1">Uncharacterized protein</fullName>
    </submittedName>
</protein>
<sequence>MSDSEYTKMWNVAYQAAAKLTGGKEPTSFDGLSSLLDSYAPGVFASEFGYKYRSAPPDSLYATGIESARITSNSRLGYIPDFRIGDDLTRVIQELFQ</sequence>
<dbReference type="AlphaFoldDB" id="A0A9P5XGN3"/>
<organism evidence="1 2">
    <name type="scientific">Macrolepiota fuliginosa MF-IS2</name>
    <dbReference type="NCBI Taxonomy" id="1400762"/>
    <lineage>
        <taxon>Eukaryota</taxon>
        <taxon>Fungi</taxon>
        <taxon>Dikarya</taxon>
        <taxon>Basidiomycota</taxon>
        <taxon>Agaricomycotina</taxon>
        <taxon>Agaricomycetes</taxon>
        <taxon>Agaricomycetidae</taxon>
        <taxon>Agaricales</taxon>
        <taxon>Agaricineae</taxon>
        <taxon>Agaricaceae</taxon>
        <taxon>Macrolepiota</taxon>
    </lineage>
</organism>
<reference evidence="1" key="1">
    <citation type="submission" date="2020-11" db="EMBL/GenBank/DDBJ databases">
        <authorList>
            <consortium name="DOE Joint Genome Institute"/>
            <person name="Ahrendt S."/>
            <person name="Riley R."/>
            <person name="Andreopoulos W."/>
            <person name="Labutti K."/>
            <person name="Pangilinan J."/>
            <person name="Ruiz-Duenas F.J."/>
            <person name="Barrasa J.M."/>
            <person name="Sanchez-Garcia M."/>
            <person name="Camarero S."/>
            <person name="Miyauchi S."/>
            <person name="Serrano A."/>
            <person name="Linde D."/>
            <person name="Babiker R."/>
            <person name="Drula E."/>
            <person name="Ayuso-Fernandez I."/>
            <person name="Pacheco R."/>
            <person name="Padilla G."/>
            <person name="Ferreira P."/>
            <person name="Barriuso J."/>
            <person name="Kellner H."/>
            <person name="Castanera R."/>
            <person name="Alfaro M."/>
            <person name="Ramirez L."/>
            <person name="Pisabarro A.G."/>
            <person name="Kuo A."/>
            <person name="Tritt A."/>
            <person name="Lipzen A."/>
            <person name="He G."/>
            <person name="Yan M."/>
            <person name="Ng V."/>
            <person name="Cullen D."/>
            <person name="Martin F."/>
            <person name="Rosso M.-N."/>
            <person name="Henrissat B."/>
            <person name="Hibbett D."/>
            <person name="Martinez A.T."/>
            <person name="Grigoriev I.V."/>
        </authorList>
    </citation>
    <scope>NUCLEOTIDE SEQUENCE</scope>
    <source>
        <strain evidence="1">MF-IS2</strain>
    </source>
</reference>
<evidence type="ECO:0000313" key="1">
    <source>
        <dbReference type="EMBL" id="KAF9449456.1"/>
    </source>
</evidence>
<accession>A0A9P5XGN3</accession>
<comment type="caution">
    <text evidence="1">The sequence shown here is derived from an EMBL/GenBank/DDBJ whole genome shotgun (WGS) entry which is preliminary data.</text>
</comment>